<keyword evidence="5" id="KW-1185">Reference proteome</keyword>
<dbReference type="PANTHER" id="PTHR37313:SF1">
    <property type="entry name" value="UPF0749 PROTEIN RV1823"/>
    <property type="match status" value="1"/>
</dbReference>
<protein>
    <recommendedName>
        <fullName evidence="6">Division initiation protein</fullName>
    </recommendedName>
</protein>
<dbReference type="STRING" id="1834516.BL253_04140"/>
<dbReference type="Gene3D" id="3.30.70.1880">
    <property type="entry name" value="Protein of unknown function DUF881"/>
    <property type="match status" value="1"/>
</dbReference>
<gene>
    <name evidence="4" type="ORF">BL253_04140</name>
</gene>
<evidence type="ECO:0000313" key="4">
    <source>
        <dbReference type="EMBL" id="ONH32985.1"/>
    </source>
</evidence>
<dbReference type="AlphaFoldDB" id="A0A1V2IIY0"/>
<dbReference type="Pfam" id="PF05949">
    <property type="entry name" value="DUF881"/>
    <property type="match status" value="1"/>
</dbReference>
<comment type="caution">
    <text evidence="4">The sequence shown here is derived from an EMBL/GenBank/DDBJ whole genome shotgun (WGS) entry which is preliminary data.</text>
</comment>
<evidence type="ECO:0000256" key="2">
    <source>
        <dbReference type="SAM" id="MobiDB-lite"/>
    </source>
</evidence>
<comment type="similarity">
    <text evidence="1">Belongs to the UPF0749 family.</text>
</comment>
<evidence type="ECO:0000256" key="3">
    <source>
        <dbReference type="SAM" id="SignalP"/>
    </source>
</evidence>
<feature type="chain" id="PRO_5039597135" description="Division initiation protein" evidence="3">
    <location>
        <begin position="26"/>
        <end position="248"/>
    </location>
</feature>
<proteinExistence type="inferred from homology"/>
<keyword evidence="3" id="KW-0732">Signal</keyword>
<dbReference type="EMBL" id="MOMC01000008">
    <property type="protein sequence ID" value="ONH32985.1"/>
    <property type="molecule type" value="Genomic_DNA"/>
</dbReference>
<evidence type="ECO:0000313" key="5">
    <source>
        <dbReference type="Proteomes" id="UP000188929"/>
    </source>
</evidence>
<reference evidence="5" key="1">
    <citation type="submission" date="2016-10" db="EMBL/GenBank/DDBJ databases">
        <title>Frankia sp. NRRL B-16386 Genome sequencing.</title>
        <authorList>
            <person name="Ghodhbane-Gtari F."/>
            <person name="Swanson E."/>
            <person name="Gueddou A."/>
            <person name="Hezbri K."/>
            <person name="Ktari K."/>
            <person name="Nouioui I."/>
            <person name="Morris K."/>
            <person name="Simpson S."/>
            <person name="Abebe-Akele F."/>
            <person name="Thomas K."/>
            <person name="Gtari M."/>
            <person name="Tisa L.S."/>
        </authorList>
    </citation>
    <scope>NUCLEOTIDE SEQUENCE [LARGE SCALE GENOMIC DNA]</scope>
    <source>
        <strain evidence="5">NRRL B-16386</strain>
    </source>
</reference>
<organism evidence="4 5">
    <name type="scientific">Pseudofrankia asymbiotica</name>
    <dbReference type="NCBI Taxonomy" id="1834516"/>
    <lineage>
        <taxon>Bacteria</taxon>
        <taxon>Bacillati</taxon>
        <taxon>Actinomycetota</taxon>
        <taxon>Actinomycetes</taxon>
        <taxon>Frankiales</taxon>
        <taxon>Frankiaceae</taxon>
        <taxon>Pseudofrankia</taxon>
    </lineage>
</organism>
<sequence length="248" mass="24806">MRLIMVALAAAVGLLLADAAGTWRAGAPARAHADAALATERDRRAADVDTLTGRARTLRADVDAARAALALGEGEQRSVTSALGALEPAAAARPAGGPGLRVELVDATPGQPASASPGQSGQSGGAASGERGAGQLADHDLADLVNALWSGGARAITVGGVRLSPTSAIRTAGEAILVGFQPVASPYRIDAIGDPARLLTALFGSGAGRRLADGHLAGARLRGTTAMADLTMPAARVTPPRLARRQSQ</sequence>
<dbReference type="Proteomes" id="UP000188929">
    <property type="component" value="Unassembled WGS sequence"/>
</dbReference>
<evidence type="ECO:0000256" key="1">
    <source>
        <dbReference type="ARBA" id="ARBA00009108"/>
    </source>
</evidence>
<evidence type="ECO:0008006" key="6">
    <source>
        <dbReference type="Google" id="ProtNLM"/>
    </source>
</evidence>
<name>A0A1V2IIY0_9ACTN</name>
<accession>A0A1V2IIY0</accession>
<dbReference type="GO" id="GO:0005886">
    <property type="term" value="C:plasma membrane"/>
    <property type="evidence" value="ECO:0007669"/>
    <property type="project" value="TreeGrafter"/>
</dbReference>
<feature type="compositionally biased region" description="Low complexity" evidence="2">
    <location>
        <begin position="109"/>
        <end position="120"/>
    </location>
</feature>
<feature type="region of interest" description="Disordered" evidence="2">
    <location>
        <begin position="93"/>
        <end position="133"/>
    </location>
</feature>
<dbReference type="PANTHER" id="PTHR37313">
    <property type="entry name" value="UPF0749 PROTEIN RV1825"/>
    <property type="match status" value="1"/>
</dbReference>
<dbReference type="InterPro" id="IPR010273">
    <property type="entry name" value="DUF881"/>
</dbReference>
<feature type="signal peptide" evidence="3">
    <location>
        <begin position="1"/>
        <end position="25"/>
    </location>
</feature>